<dbReference type="Proteomes" id="UP000887579">
    <property type="component" value="Unplaced"/>
</dbReference>
<protein>
    <submittedName>
        <fullName evidence="2">Uncharacterized protein</fullName>
    </submittedName>
</protein>
<name>A0AC34F9N1_9BILA</name>
<organism evidence="1 2">
    <name type="scientific">Panagrolaimus sp. ES5</name>
    <dbReference type="NCBI Taxonomy" id="591445"/>
    <lineage>
        <taxon>Eukaryota</taxon>
        <taxon>Metazoa</taxon>
        <taxon>Ecdysozoa</taxon>
        <taxon>Nematoda</taxon>
        <taxon>Chromadorea</taxon>
        <taxon>Rhabditida</taxon>
        <taxon>Tylenchina</taxon>
        <taxon>Panagrolaimomorpha</taxon>
        <taxon>Panagrolaimoidea</taxon>
        <taxon>Panagrolaimidae</taxon>
        <taxon>Panagrolaimus</taxon>
    </lineage>
</organism>
<sequence>MTSSTFKNILQLENLKNLKSFCLIKIHEIVNVEHLSVFLKSHKEMKIRFEFHDSVSEEYKLQLDSLVDTVIEWEDAEHLIVYDGQDDDKYDVMDDRYFDDDE</sequence>
<dbReference type="WBParaSite" id="ES5_v2.g13835.t1">
    <property type="protein sequence ID" value="ES5_v2.g13835.t1"/>
    <property type="gene ID" value="ES5_v2.g13835"/>
</dbReference>
<evidence type="ECO:0000313" key="2">
    <source>
        <dbReference type="WBParaSite" id="ES5_v2.g13835.t1"/>
    </source>
</evidence>
<reference evidence="2" key="1">
    <citation type="submission" date="2022-11" db="UniProtKB">
        <authorList>
            <consortium name="WormBaseParasite"/>
        </authorList>
    </citation>
    <scope>IDENTIFICATION</scope>
</reference>
<proteinExistence type="predicted"/>
<evidence type="ECO:0000313" key="1">
    <source>
        <dbReference type="Proteomes" id="UP000887579"/>
    </source>
</evidence>
<accession>A0AC34F9N1</accession>